<dbReference type="Proteomes" id="UP000295288">
    <property type="component" value="Segment"/>
</dbReference>
<sequence>MEKIHNTRKIQILALCQFMLDKHNAHYCGTGFLSFDRKYTPFKEAVKLYNEHDNDDKELKQLKLTYDKKGKKIVCLNHYIKPTEVLKENIGEDEFIKVLKAIQ</sequence>
<keyword evidence="2" id="KW-0378">Hydrolase</keyword>
<accession>A0A482JK74</accession>
<keyword evidence="3" id="KW-1185">Reference proteome</keyword>
<gene>
    <name evidence="2" type="ORF">Silverhawkium_gp9</name>
</gene>
<evidence type="ECO:0000259" key="1">
    <source>
        <dbReference type="Pfam" id="PF24116"/>
    </source>
</evidence>
<proteinExistence type="predicted"/>
<reference evidence="2 3" key="1">
    <citation type="submission" date="2019-02" db="EMBL/GenBank/DDBJ databases">
        <title>A cornucopia of Shigella phages from the Cornhusker state.</title>
        <authorList>
            <person name="Doore S.M."/>
            <person name="Schrad J.R."/>
            <person name="Perrett H.R."/>
            <person name="Dover J.A."/>
            <person name="Schrad K.P."/>
            <person name="Dean W.F."/>
            <person name="Parent K.N."/>
        </authorList>
    </citation>
    <scope>NUCLEOTIDE SEQUENCE [LARGE SCALE GENOMIC DNA]</scope>
</reference>
<feature type="domain" description="DUF7390" evidence="1">
    <location>
        <begin position="4"/>
        <end position="57"/>
    </location>
</feature>
<dbReference type="Pfam" id="PF24116">
    <property type="entry name" value="DUF7390"/>
    <property type="match status" value="1"/>
</dbReference>
<organism evidence="2 3">
    <name type="scientific">Shigella phage Silverhawkium</name>
    <dbReference type="NCBI Taxonomy" id="2530185"/>
    <lineage>
        <taxon>Viruses</taxon>
        <taxon>Duplodnaviria</taxon>
        <taxon>Heunggongvirae</taxon>
        <taxon>Uroviricota</taxon>
        <taxon>Caudoviricetes</taxon>
        <taxon>Andersonviridae</taxon>
        <taxon>Ounavirinae</taxon>
        <taxon>Mooglevirus</taxon>
        <taxon>Mooglevirus silverhawkium</taxon>
    </lineage>
</organism>
<evidence type="ECO:0000313" key="3">
    <source>
        <dbReference type="Proteomes" id="UP000295288"/>
    </source>
</evidence>
<protein>
    <submittedName>
        <fullName evidence="2">Putative HNH endonuclease</fullName>
    </submittedName>
</protein>
<keyword evidence="2" id="KW-0540">Nuclease</keyword>
<name>A0A482JK74_9CAUD</name>
<dbReference type="GO" id="GO:0004519">
    <property type="term" value="F:endonuclease activity"/>
    <property type="evidence" value="ECO:0007669"/>
    <property type="project" value="UniProtKB-KW"/>
</dbReference>
<dbReference type="InterPro" id="IPR055814">
    <property type="entry name" value="DUF7390"/>
</dbReference>
<keyword evidence="2" id="KW-0255">Endonuclease</keyword>
<evidence type="ECO:0000313" key="2">
    <source>
        <dbReference type="EMBL" id="QBP33096.1"/>
    </source>
</evidence>
<dbReference type="EMBL" id="MK562505">
    <property type="protein sequence ID" value="QBP33096.1"/>
    <property type="molecule type" value="Genomic_DNA"/>
</dbReference>